<accession>Q5N9E3</accession>
<dbReference type="EMBL" id="AP003270">
    <property type="protein sequence ID" value="BAD81910.1"/>
    <property type="molecule type" value="Genomic_DNA"/>
</dbReference>
<reference evidence="1" key="1">
    <citation type="journal article" date="2002" name="Nature">
        <title>The genome sequence and structure of rice chromosome 1.</title>
        <authorList>
            <person name="Sasaki T."/>
            <person name="Matsumoto T."/>
            <person name="Yamamoto K."/>
            <person name="Sakata K."/>
            <person name="Baba T."/>
            <person name="Katayose Y."/>
            <person name="Wu J."/>
            <person name="Niimura Y."/>
            <person name="Cheng Z."/>
            <person name="Nagamura Y."/>
            <person name="Antonio B.A."/>
            <person name="Kanamori H."/>
            <person name="Hosokawa S."/>
            <person name="Masukawa M."/>
            <person name="Arikawa K."/>
            <person name="Chiden Y."/>
            <person name="Hayashi M."/>
            <person name="Okamoto M."/>
            <person name="Ando T."/>
            <person name="Aoki H."/>
            <person name="Arita K."/>
            <person name="Hamada M."/>
            <person name="Harada C."/>
            <person name="Hijishita S."/>
            <person name="Honda M."/>
            <person name="Ichikawa Y."/>
            <person name="Idonuma A."/>
            <person name="Iijima M."/>
            <person name="Ikeda M."/>
            <person name="Ikeno M."/>
            <person name="Itoh S."/>
            <person name="Itoh T."/>
            <person name="Itoh Y."/>
            <person name="Itoh Y."/>
            <person name="Iwabuchi A."/>
            <person name="Kamiya K."/>
            <person name="Karasawa W."/>
            <person name="Katagiri S."/>
            <person name="Kikuta A."/>
            <person name="Kobayashi N."/>
            <person name="Kono I."/>
            <person name="Machita K."/>
            <person name="Maehara T."/>
            <person name="Mizuno H."/>
            <person name="Mizubayashi T."/>
            <person name="Mukai Y."/>
            <person name="Nagasaki H."/>
            <person name="Nakashima M."/>
            <person name="Nakama Y."/>
            <person name="Nakamichi Y."/>
            <person name="Nakamura M."/>
            <person name="Namiki N."/>
            <person name="Negishi M."/>
            <person name="Ohta I."/>
            <person name="Ono N."/>
            <person name="Saji S."/>
            <person name="Sakai K."/>
            <person name="Shibata M."/>
            <person name="Shimokawa T."/>
            <person name="Shomura A."/>
            <person name="Song J."/>
            <person name="Takazaki Y."/>
            <person name="Terasawa K."/>
            <person name="Tsuji K."/>
            <person name="Waki K."/>
            <person name="Yamagata H."/>
            <person name="Yamane H."/>
            <person name="Yoshiki S."/>
            <person name="Yoshihara R."/>
            <person name="Yukawa K."/>
            <person name="Zhong H."/>
            <person name="Iwama H."/>
            <person name="Endo T."/>
            <person name="Ito H."/>
            <person name="Hahn J.H."/>
            <person name="Kim H.I."/>
            <person name="Eun M.Y."/>
            <person name="Yano M."/>
            <person name="Jiang J."/>
            <person name="Gojobori T."/>
        </authorList>
    </citation>
    <scope>NUCLEOTIDE SEQUENCE [LARGE SCALE GENOMIC DNA]</scope>
</reference>
<evidence type="ECO:0000313" key="1">
    <source>
        <dbReference type="EMBL" id="BAD81910.1"/>
    </source>
</evidence>
<proteinExistence type="predicted"/>
<name>Q5N9E3_ORYSJ</name>
<protein>
    <submittedName>
        <fullName evidence="1">Uncharacterized protein</fullName>
    </submittedName>
</protein>
<dbReference type="Proteomes" id="UP000817658">
    <property type="component" value="Chromosome 1"/>
</dbReference>
<organism evidence="1">
    <name type="scientific">Oryza sativa subsp. japonica</name>
    <name type="common">Rice</name>
    <dbReference type="NCBI Taxonomy" id="39947"/>
    <lineage>
        <taxon>Eukaryota</taxon>
        <taxon>Viridiplantae</taxon>
        <taxon>Streptophyta</taxon>
        <taxon>Embryophyta</taxon>
        <taxon>Tracheophyta</taxon>
        <taxon>Spermatophyta</taxon>
        <taxon>Magnoliopsida</taxon>
        <taxon>Liliopsida</taxon>
        <taxon>Poales</taxon>
        <taxon>Poaceae</taxon>
        <taxon>BOP clade</taxon>
        <taxon>Oryzoideae</taxon>
        <taxon>Oryzeae</taxon>
        <taxon>Oryzinae</taxon>
        <taxon>Oryza</taxon>
        <taxon>Oryza sativa</taxon>
    </lineage>
</organism>
<gene>
    <name evidence="1" type="primary">P0505D12.19</name>
</gene>
<sequence>MEQAALQCHVALPRGGSGPRSLWRVFGMSKGPPKLQPCLTEKYDDGADPSKSL</sequence>
<dbReference type="AlphaFoldDB" id="Q5N9E3"/>